<dbReference type="GO" id="GO:0016020">
    <property type="term" value="C:membrane"/>
    <property type="evidence" value="ECO:0007669"/>
    <property type="project" value="UniProtKB-SubCell"/>
</dbReference>
<dbReference type="EMBL" id="UAVY01000004">
    <property type="protein sequence ID" value="SQB28832.1"/>
    <property type="molecule type" value="Genomic_DNA"/>
</dbReference>
<dbReference type="InterPro" id="IPR001516">
    <property type="entry name" value="Proton_antipo_N"/>
</dbReference>
<dbReference type="PRINTS" id="PR01434">
    <property type="entry name" value="NADHDHGNASE5"/>
</dbReference>
<name>A0A2X2VD77_CITKO</name>
<evidence type="ECO:0000256" key="3">
    <source>
        <dbReference type="ARBA" id="ARBA00022989"/>
    </source>
</evidence>
<protein>
    <submittedName>
        <fullName evidence="9">NADH dehydrogenase subunit L</fullName>
        <ecNumber evidence="9">1.6.5.11</ecNumber>
    </submittedName>
</protein>
<feature type="domain" description="NADH:quinone oxidoreductase/Mrp antiporter transmembrane" evidence="7">
    <location>
        <begin position="278"/>
        <end position="381"/>
    </location>
</feature>
<feature type="transmembrane region" description="Helical" evidence="6">
    <location>
        <begin position="280"/>
        <end position="301"/>
    </location>
</feature>
<dbReference type="GO" id="GO:0008137">
    <property type="term" value="F:NADH dehydrogenase (ubiquinone) activity"/>
    <property type="evidence" value="ECO:0007669"/>
    <property type="project" value="InterPro"/>
</dbReference>
<feature type="domain" description="NADH-Ubiquinone oxidoreductase (complex I) chain 5 N-terminal" evidence="8">
    <location>
        <begin position="67"/>
        <end position="117"/>
    </location>
</feature>
<dbReference type="GO" id="GO:0012505">
    <property type="term" value="C:endomembrane system"/>
    <property type="evidence" value="ECO:0007669"/>
    <property type="project" value="UniProtKB-SubCell"/>
</dbReference>
<proteinExistence type="predicted"/>
<dbReference type="Pfam" id="PF00662">
    <property type="entry name" value="Proton_antipo_N"/>
    <property type="match status" value="1"/>
</dbReference>
<sequence length="399" mass="43572">MNMLALTIILPLIGFVLLAFSRGRWSENLSATVGVGSIGLAALVTAFVGVEFFANGKQAFSQPLWTWMSVGDFNIGFNLVLDGLSLTMLSVVTGVGFLIHMFASWYMRGEEGYSRFFAYTNLFIASMVILVLSDNLLLMYLGWEGVGLCSYLLIGFYYTDPKNGAAAMKAFVVTRVGDVFLAFALFILYNELGTLNFREMVELAPAHFADGNNMLMWATLMLLGGAVGKSAQLPLQTWLADRDGGPDACLRADPRRDDGYRRCLPDCPYPRPVPDDAGSAASWVGIVGAITLVLAGFAALVQTDIKRVLAYSTMSQIGYMFLALGVQAWDAAIFHLMTHAFFKALLFLASGSVILACHHEQNIFKMGGLRKSIPLVYLCFLGGWRGAVGSAADYRRLLQ</sequence>
<feature type="transmembrane region" description="Helical" evidence="6">
    <location>
        <begin position="87"/>
        <end position="107"/>
    </location>
</feature>
<dbReference type="PRINTS" id="PR01435">
    <property type="entry name" value="NPOXDRDTASE5"/>
</dbReference>
<feature type="transmembrane region" description="Helical" evidence="6">
    <location>
        <begin position="308"/>
        <end position="326"/>
    </location>
</feature>
<feature type="transmembrane region" description="Helical" evidence="6">
    <location>
        <begin position="116"/>
        <end position="132"/>
    </location>
</feature>
<gene>
    <name evidence="9" type="primary">nuoL_1</name>
    <name evidence="9" type="ORF">NCTC10786_02604</name>
</gene>
<feature type="domain" description="NADH:quinone oxidoreductase/Mrp antiporter transmembrane" evidence="7">
    <location>
        <begin position="133"/>
        <end position="245"/>
    </location>
</feature>
<dbReference type="Pfam" id="PF00361">
    <property type="entry name" value="Proton_antipo_M"/>
    <property type="match status" value="2"/>
</dbReference>
<dbReference type="GO" id="GO:0042773">
    <property type="term" value="P:ATP synthesis coupled electron transport"/>
    <property type="evidence" value="ECO:0007669"/>
    <property type="project" value="InterPro"/>
</dbReference>
<feature type="transmembrane region" description="Helical" evidence="6">
    <location>
        <begin position="138"/>
        <end position="158"/>
    </location>
</feature>
<dbReference type="EC" id="1.6.5.11" evidence="9"/>
<dbReference type="GO" id="GO:0003954">
    <property type="term" value="F:NADH dehydrogenase activity"/>
    <property type="evidence" value="ECO:0007669"/>
    <property type="project" value="TreeGrafter"/>
</dbReference>
<keyword evidence="4 6" id="KW-0472">Membrane</keyword>
<dbReference type="PANTHER" id="PTHR42829:SF2">
    <property type="entry name" value="NADH-UBIQUINONE OXIDOREDUCTASE CHAIN 5"/>
    <property type="match status" value="1"/>
</dbReference>
<evidence type="ECO:0000256" key="4">
    <source>
        <dbReference type="ARBA" id="ARBA00023136"/>
    </source>
</evidence>
<evidence type="ECO:0000313" key="9">
    <source>
        <dbReference type="EMBL" id="SQB28832.1"/>
    </source>
</evidence>
<evidence type="ECO:0000256" key="2">
    <source>
        <dbReference type="ARBA" id="ARBA00022692"/>
    </source>
</evidence>
<feature type="transmembrane region" description="Helical" evidence="6">
    <location>
        <begin position="170"/>
        <end position="189"/>
    </location>
</feature>
<keyword evidence="3 6" id="KW-1133">Transmembrane helix</keyword>
<keyword evidence="2 5" id="KW-0812">Transmembrane</keyword>
<dbReference type="Proteomes" id="UP000251584">
    <property type="component" value="Unassembled WGS sequence"/>
</dbReference>
<evidence type="ECO:0000256" key="6">
    <source>
        <dbReference type="SAM" id="Phobius"/>
    </source>
</evidence>
<evidence type="ECO:0000313" key="10">
    <source>
        <dbReference type="Proteomes" id="UP000251584"/>
    </source>
</evidence>
<comment type="subcellular location">
    <subcellularLocation>
        <location evidence="1">Endomembrane system</location>
        <topology evidence="1">Multi-pass membrane protein</topology>
    </subcellularLocation>
    <subcellularLocation>
        <location evidence="5">Membrane</location>
        <topology evidence="5">Multi-pass membrane protein</topology>
    </subcellularLocation>
</comment>
<dbReference type="PANTHER" id="PTHR42829">
    <property type="entry name" value="NADH-UBIQUINONE OXIDOREDUCTASE CHAIN 5"/>
    <property type="match status" value="1"/>
</dbReference>
<dbReference type="InterPro" id="IPR003945">
    <property type="entry name" value="NU5C-like"/>
</dbReference>
<dbReference type="GO" id="GO:0015990">
    <property type="term" value="P:electron transport coupled proton transport"/>
    <property type="evidence" value="ECO:0007669"/>
    <property type="project" value="TreeGrafter"/>
</dbReference>
<organism evidence="9 10">
    <name type="scientific">Citrobacter koseri</name>
    <name type="common">Citrobacter diversus</name>
    <dbReference type="NCBI Taxonomy" id="545"/>
    <lineage>
        <taxon>Bacteria</taxon>
        <taxon>Pseudomonadati</taxon>
        <taxon>Pseudomonadota</taxon>
        <taxon>Gammaproteobacteria</taxon>
        <taxon>Enterobacterales</taxon>
        <taxon>Enterobacteriaceae</taxon>
        <taxon>Citrobacter</taxon>
    </lineage>
</organism>
<keyword evidence="9" id="KW-0560">Oxidoreductase</keyword>
<feature type="transmembrane region" description="Helical" evidence="6">
    <location>
        <begin position="332"/>
        <end position="355"/>
    </location>
</feature>
<accession>A0A2X2VD77</accession>
<dbReference type="InterPro" id="IPR001750">
    <property type="entry name" value="ND/Mrp_TM"/>
</dbReference>
<dbReference type="AlphaFoldDB" id="A0A2X2VD77"/>
<evidence type="ECO:0000259" key="7">
    <source>
        <dbReference type="Pfam" id="PF00361"/>
    </source>
</evidence>
<evidence type="ECO:0000256" key="5">
    <source>
        <dbReference type="RuleBase" id="RU000320"/>
    </source>
</evidence>
<evidence type="ECO:0000259" key="8">
    <source>
        <dbReference type="Pfam" id="PF00662"/>
    </source>
</evidence>
<reference evidence="9 10" key="1">
    <citation type="submission" date="2018-06" db="EMBL/GenBank/DDBJ databases">
        <authorList>
            <consortium name="Pathogen Informatics"/>
            <person name="Doyle S."/>
        </authorList>
    </citation>
    <scope>NUCLEOTIDE SEQUENCE [LARGE SCALE GENOMIC DNA]</scope>
    <source>
        <strain evidence="9 10">NCTC10786</strain>
    </source>
</reference>
<evidence type="ECO:0000256" key="1">
    <source>
        <dbReference type="ARBA" id="ARBA00004127"/>
    </source>
</evidence>
<feature type="transmembrane region" description="Helical" evidence="6">
    <location>
        <begin position="29"/>
        <end position="52"/>
    </location>
</feature>